<dbReference type="SUPFAM" id="SSF55136">
    <property type="entry name" value="Probable bacterial effector-binding domain"/>
    <property type="match status" value="1"/>
</dbReference>
<dbReference type="EMBL" id="JAGIKX010000038">
    <property type="protein sequence ID" value="MBP2258822.1"/>
    <property type="molecule type" value="Genomic_DNA"/>
</dbReference>
<accession>A0ABS4SBD7</accession>
<dbReference type="InterPro" id="IPR011256">
    <property type="entry name" value="Reg_factor_effector_dom_sf"/>
</dbReference>
<dbReference type="InterPro" id="IPR053182">
    <property type="entry name" value="YobU-like_regulator"/>
</dbReference>
<dbReference type="InterPro" id="IPR010499">
    <property type="entry name" value="AraC_E-bd"/>
</dbReference>
<name>A0ABS4SBD7_9BACI</name>
<evidence type="ECO:0000313" key="2">
    <source>
        <dbReference type="EMBL" id="MBP2258822.1"/>
    </source>
</evidence>
<keyword evidence="3" id="KW-1185">Reference proteome</keyword>
<evidence type="ECO:0000259" key="1">
    <source>
        <dbReference type="SMART" id="SM00871"/>
    </source>
</evidence>
<dbReference type="Gene3D" id="3.20.80.10">
    <property type="entry name" value="Regulatory factor, effector binding domain"/>
    <property type="match status" value="1"/>
</dbReference>
<sequence length="135" mass="15971">MELNLITSIRTNNFYDKEVMIKIKAMWEEASHELTQHHDTTYGVYYDYESDYKGDYSLGVAIESDKASEDQPVIEIPNTEIYRIYDADTNDEQGIFKTWSKIWDLEEEGILNRAYTFDFEKYYPNGKTEIHIAIK</sequence>
<reference evidence="2 3" key="1">
    <citation type="submission" date="2021-03" db="EMBL/GenBank/DDBJ databases">
        <title>Genomic Encyclopedia of Type Strains, Phase IV (KMG-IV): sequencing the most valuable type-strain genomes for metagenomic binning, comparative biology and taxonomic classification.</title>
        <authorList>
            <person name="Goeker M."/>
        </authorList>
    </citation>
    <scope>NUCLEOTIDE SEQUENCE [LARGE SCALE GENOMIC DNA]</scope>
    <source>
        <strain evidence="2 3">DSM 25790</strain>
    </source>
</reference>
<dbReference type="RefSeq" id="WP_226371606.1">
    <property type="nucleotide sequence ID" value="NZ_JAGIKX010000038.1"/>
</dbReference>
<dbReference type="PANTHER" id="PTHR36444">
    <property type="entry name" value="TRANSCRIPTIONAL REGULATOR PROTEIN YOBU-RELATED"/>
    <property type="match status" value="1"/>
</dbReference>
<feature type="domain" description="AraC effector-binding" evidence="1">
    <location>
        <begin position="1"/>
        <end position="135"/>
    </location>
</feature>
<dbReference type="SMART" id="SM00871">
    <property type="entry name" value="AraC_E_bind"/>
    <property type="match status" value="1"/>
</dbReference>
<comment type="caution">
    <text evidence="2">The sequence shown here is derived from an EMBL/GenBank/DDBJ whole genome shotgun (WGS) entry which is preliminary data.</text>
</comment>
<gene>
    <name evidence="2" type="ORF">J2Z81_002807</name>
</gene>
<dbReference type="PANTHER" id="PTHR36444:SF2">
    <property type="entry name" value="TRANSCRIPTIONAL REGULATOR PROTEIN YOBU-RELATED"/>
    <property type="match status" value="1"/>
</dbReference>
<dbReference type="Proteomes" id="UP001519294">
    <property type="component" value="Unassembled WGS sequence"/>
</dbReference>
<evidence type="ECO:0000313" key="3">
    <source>
        <dbReference type="Proteomes" id="UP001519294"/>
    </source>
</evidence>
<proteinExistence type="predicted"/>
<organism evidence="2 3">
    <name type="scientific">Virgibacillus alimentarius</name>
    <dbReference type="NCBI Taxonomy" id="698769"/>
    <lineage>
        <taxon>Bacteria</taxon>
        <taxon>Bacillati</taxon>
        <taxon>Bacillota</taxon>
        <taxon>Bacilli</taxon>
        <taxon>Bacillales</taxon>
        <taxon>Bacillaceae</taxon>
        <taxon>Virgibacillus</taxon>
    </lineage>
</organism>
<protein>
    <submittedName>
        <fullName evidence="2">Transcriptional regulator YdeE</fullName>
    </submittedName>
</protein>